<evidence type="ECO:0000313" key="1">
    <source>
        <dbReference type="EMBL" id="EHJ41340.1"/>
    </source>
</evidence>
<reference evidence="1 2" key="1">
    <citation type="submission" date="2011-08" db="EMBL/GenBank/DDBJ databases">
        <authorList>
            <person name="Weinstock G."/>
            <person name="Sodergren E."/>
            <person name="Clifton S."/>
            <person name="Fulton L."/>
            <person name="Fulton B."/>
            <person name="Courtney L."/>
            <person name="Fronick C."/>
            <person name="Harrison M."/>
            <person name="Strong C."/>
            <person name="Farmer C."/>
            <person name="Delahaunty K."/>
            <person name="Markovic C."/>
            <person name="Hall O."/>
            <person name="Minx P."/>
            <person name="Tomlinson C."/>
            <person name="Mitreva M."/>
            <person name="Hou S."/>
            <person name="Chen J."/>
            <person name="Wollam A."/>
            <person name="Pepin K.H."/>
            <person name="Johnson M."/>
            <person name="Bhonagiri V."/>
            <person name="Zhang X."/>
            <person name="Suruliraj S."/>
            <person name="Warren W."/>
            <person name="Chinwalla A."/>
            <person name="Mardis E.R."/>
            <person name="Wilson R.K."/>
        </authorList>
    </citation>
    <scope>NUCLEOTIDE SEQUENCE [LARGE SCALE GENOMIC DNA]</scope>
    <source>
        <strain evidence="1 2">DSM 18206</strain>
    </source>
</reference>
<dbReference type="Gene3D" id="3.30.2310.20">
    <property type="entry name" value="RelE-like"/>
    <property type="match status" value="1"/>
</dbReference>
<dbReference type="HOGENOM" id="CLU_156368_0_0_10"/>
<comment type="caution">
    <text evidence="1">The sequence shown here is derived from an EMBL/GenBank/DDBJ whole genome shotgun (WGS) entry which is preliminary data.</text>
</comment>
<dbReference type="Proteomes" id="UP000004407">
    <property type="component" value="Unassembled WGS sequence"/>
</dbReference>
<protein>
    <submittedName>
        <fullName evidence="1">Plasmid maintenance system killer protein</fullName>
    </submittedName>
</protein>
<sequence>MFAFFANIKLNTYLCKHKTKEMEIKFEEDYLRELYYEGKAHNKKYRFQPQIIKKYIRVIDLMESLSCTEDFYRYKSLHYEALIGDKKDRESVKVNDQYRIEFRSEVIGNERKITICNILELSNHYK</sequence>
<accession>G6AW65</accession>
<gene>
    <name evidence="1" type="ORF">HMPREF0673_00862</name>
</gene>
<dbReference type="InterPro" id="IPR007711">
    <property type="entry name" value="HigB-1"/>
</dbReference>
<name>G6AW65_9BACT</name>
<dbReference type="SUPFAM" id="SSF143011">
    <property type="entry name" value="RelE-like"/>
    <property type="match status" value="1"/>
</dbReference>
<dbReference type="InterPro" id="IPR035093">
    <property type="entry name" value="RelE/ParE_toxin_dom_sf"/>
</dbReference>
<evidence type="ECO:0000313" key="2">
    <source>
        <dbReference type="Proteomes" id="UP000004407"/>
    </source>
</evidence>
<dbReference type="eggNOG" id="COG3549">
    <property type="taxonomic scope" value="Bacteria"/>
</dbReference>
<organism evidence="1 2">
    <name type="scientific">Leyella stercorea DSM 18206</name>
    <dbReference type="NCBI Taxonomy" id="1002367"/>
    <lineage>
        <taxon>Bacteria</taxon>
        <taxon>Pseudomonadati</taxon>
        <taxon>Bacteroidota</taxon>
        <taxon>Bacteroidia</taxon>
        <taxon>Bacteroidales</taxon>
        <taxon>Prevotellaceae</taxon>
        <taxon>Leyella</taxon>
    </lineage>
</organism>
<proteinExistence type="predicted"/>
<dbReference type="EMBL" id="AFZZ01000080">
    <property type="protein sequence ID" value="EHJ41340.1"/>
    <property type="molecule type" value="Genomic_DNA"/>
</dbReference>
<dbReference type="AlphaFoldDB" id="G6AW65"/>
<dbReference type="Pfam" id="PF05015">
    <property type="entry name" value="HigB-like_toxin"/>
    <property type="match status" value="1"/>
</dbReference>